<feature type="compositionally biased region" description="Low complexity" evidence="1">
    <location>
        <begin position="28"/>
        <end position="40"/>
    </location>
</feature>
<evidence type="ECO:0000256" key="1">
    <source>
        <dbReference type="SAM" id="MobiDB-lite"/>
    </source>
</evidence>
<protein>
    <submittedName>
        <fullName evidence="2">Chromosome partitioning protein ParA</fullName>
    </submittedName>
</protein>
<organism evidence="2 3">
    <name type="scientific">Vibrio viridaestus</name>
    <dbReference type="NCBI Taxonomy" id="2487322"/>
    <lineage>
        <taxon>Bacteria</taxon>
        <taxon>Pseudomonadati</taxon>
        <taxon>Pseudomonadota</taxon>
        <taxon>Gammaproteobacteria</taxon>
        <taxon>Vibrionales</taxon>
        <taxon>Vibrionaceae</taxon>
        <taxon>Vibrio</taxon>
    </lineage>
</organism>
<dbReference type="OrthoDB" id="5903961at2"/>
<keyword evidence="3" id="KW-1185">Reference proteome</keyword>
<dbReference type="RefSeq" id="WP_124936655.1">
    <property type="nucleotide sequence ID" value="NZ_RJVQ01000003.1"/>
</dbReference>
<feature type="compositionally biased region" description="Polar residues" evidence="1">
    <location>
        <begin position="41"/>
        <end position="50"/>
    </location>
</feature>
<gene>
    <name evidence="2" type="ORF">EES38_07990</name>
</gene>
<proteinExistence type="predicted"/>
<dbReference type="Proteomes" id="UP000281112">
    <property type="component" value="Unassembled WGS sequence"/>
</dbReference>
<dbReference type="EMBL" id="RJVQ01000003">
    <property type="protein sequence ID" value="RQW63185.1"/>
    <property type="molecule type" value="Genomic_DNA"/>
</dbReference>
<evidence type="ECO:0000313" key="3">
    <source>
        <dbReference type="Proteomes" id="UP000281112"/>
    </source>
</evidence>
<comment type="caution">
    <text evidence="2">The sequence shown here is derived from an EMBL/GenBank/DDBJ whole genome shotgun (WGS) entry which is preliminary data.</text>
</comment>
<name>A0A3N9TI29_9VIBR</name>
<reference evidence="2 3" key="1">
    <citation type="submission" date="2018-11" db="EMBL/GenBank/DDBJ databases">
        <title>Vibrio LJC006 sp. nov., isolated from seawater during the bloom of the enteromorpha.</title>
        <authorList>
            <person name="Liang J."/>
        </authorList>
    </citation>
    <scope>NUCLEOTIDE SEQUENCE [LARGE SCALE GENOMIC DNA]</scope>
    <source>
        <strain evidence="2 3">LJC006</strain>
    </source>
</reference>
<accession>A0A3N9TI29</accession>
<sequence>MVSINGLPPSSGLSRTNKASRSKKSHDAQTSSSEASSSTQPTRVASAVSQSLRTMNEAEIEGNRIQYDLPEGKSRRALEEYYAIYNQAKRDELAQMLGVDIYI</sequence>
<evidence type="ECO:0000313" key="2">
    <source>
        <dbReference type="EMBL" id="RQW63185.1"/>
    </source>
</evidence>
<dbReference type="AlphaFoldDB" id="A0A3N9TI29"/>
<feature type="region of interest" description="Disordered" evidence="1">
    <location>
        <begin position="1"/>
        <end position="50"/>
    </location>
</feature>